<keyword evidence="1" id="KW-1133">Transmembrane helix</keyword>
<protein>
    <submittedName>
        <fullName evidence="2">Uncharacterized protein</fullName>
    </submittedName>
</protein>
<keyword evidence="1" id="KW-0812">Transmembrane</keyword>
<keyword evidence="1" id="KW-0472">Membrane</keyword>
<proteinExistence type="predicted"/>
<dbReference type="AlphaFoldDB" id="W1V7P6"/>
<evidence type="ECO:0000256" key="1">
    <source>
        <dbReference type="SAM" id="Phobius"/>
    </source>
</evidence>
<evidence type="ECO:0000313" key="2">
    <source>
        <dbReference type="EMBL" id="ETJ00900.1"/>
    </source>
</evidence>
<evidence type="ECO:0000313" key="3">
    <source>
        <dbReference type="Proteomes" id="UP000018852"/>
    </source>
</evidence>
<feature type="non-terminal residue" evidence="2">
    <location>
        <position position="1"/>
    </location>
</feature>
<gene>
    <name evidence="2" type="ORF">Q605_AUC01159G0002</name>
</gene>
<dbReference type="Proteomes" id="UP000018852">
    <property type="component" value="Unassembled WGS sequence"/>
</dbReference>
<dbReference type="EMBL" id="AZLV01001159">
    <property type="protein sequence ID" value="ETJ00900.1"/>
    <property type="molecule type" value="Genomic_DNA"/>
</dbReference>
<organism evidence="2 3">
    <name type="scientific">Actinomyces urogenitalis DORA_12</name>
    <dbReference type="NCBI Taxonomy" id="1403939"/>
    <lineage>
        <taxon>Bacteria</taxon>
        <taxon>Bacillati</taxon>
        <taxon>Actinomycetota</taxon>
        <taxon>Actinomycetes</taxon>
        <taxon>Actinomycetales</taxon>
        <taxon>Actinomycetaceae</taxon>
        <taxon>Actinomyces</taxon>
    </lineage>
</organism>
<sequence>GGSDLPGSSRRFVVYFFVCASAYFFIRTNR</sequence>
<reference evidence="2 3" key="1">
    <citation type="submission" date="2013-12" db="EMBL/GenBank/DDBJ databases">
        <title>A Varibaculum cambriense genome reconstructed from a premature infant gut community with otherwise low bacterial novelty that shifts toward anaerobic metabolism during the third week of life.</title>
        <authorList>
            <person name="Brown C.T."/>
            <person name="Sharon I."/>
            <person name="Thomas B.C."/>
            <person name="Castelle C.J."/>
            <person name="Morowitz M.J."/>
            <person name="Banfield J.F."/>
        </authorList>
    </citation>
    <scope>NUCLEOTIDE SEQUENCE [LARGE SCALE GENOMIC DNA]</scope>
    <source>
        <strain evidence="3">DORA_12</strain>
    </source>
</reference>
<feature type="transmembrane region" description="Helical" evidence="1">
    <location>
        <begin position="12"/>
        <end position="28"/>
    </location>
</feature>
<name>W1V7P6_9ACTO</name>
<accession>W1V7P6</accession>
<comment type="caution">
    <text evidence="2">The sequence shown here is derived from an EMBL/GenBank/DDBJ whole genome shotgun (WGS) entry which is preliminary data.</text>
</comment>